<dbReference type="EMBL" id="MK072105">
    <property type="protein sequence ID" value="AYV78860.1"/>
    <property type="molecule type" value="Genomic_DNA"/>
</dbReference>
<accession>A0A3G4ZVF2</accession>
<evidence type="ECO:0000313" key="1">
    <source>
        <dbReference type="EMBL" id="AYV78860.1"/>
    </source>
</evidence>
<name>A0A3G4ZVF2_9VIRU</name>
<organism evidence="1">
    <name type="scientific">Edafosvirus sp</name>
    <dbReference type="NCBI Taxonomy" id="2487765"/>
    <lineage>
        <taxon>Viruses</taxon>
        <taxon>Varidnaviria</taxon>
        <taxon>Bamfordvirae</taxon>
        <taxon>Nucleocytoviricota</taxon>
        <taxon>Megaviricetes</taxon>
        <taxon>Imitervirales</taxon>
        <taxon>Mimiviridae</taxon>
        <taxon>Klosneuvirinae</taxon>
    </lineage>
</organism>
<proteinExistence type="predicted"/>
<sequence length="135" mass="15862">MAGKPITMYSTGSDIAERISDEICAMYLQKLINKLNTLHETYDITDPVESKYNPMYTAKMKLKDKLFNNPGLFPEYKLDVLYKLEWVSETELLSTYFPSITPFVRKAKQTLINYLNYLDELKINIIFNKRVQNIF</sequence>
<reference evidence="1" key="1">
    <citation type="submission" date="2018-10" db="EMBL/GenBank/DDBJ databases">
        <title>Hidden diversity of soil giant viruses.</title>
        <authorList>
            <person name="Schulz F."/>
            <person name="Alteio L."/>
            <person name="Goudeau D."/>
            <person name="Ryan E.M."/>
            <person name="Malmstrom R.R."/>
            <person name="Blanchard J."/>
            <person name="Woyke T."/>
        </authorList>
    </citation>
    <scope>NUCLEOTIDE SEQUENCE</scope>
    <source>
        <strain evidence="1">EDV1</strain>
    </source>
</reference>
<protein>
    <submittedName>
        <fullName evidence="1">Uncharacterized protein</fullName>
    </submittedName>
</protein>
<gene>
    <name evidence="1" type="ORF">Edafosvirus40_5</name>
</gene>